<dbReference type="AlphaFoldDB" id="A0A914EC16"/>
<evidence type="ECO:0000313" key="3">
    <source>
        <dbReference type="WBParaSite" id="ACRNAN_scaffold6754.g12730.t1"/>
    </source>
</evidence>
<sequence length="99" mass="11743">MLSLFENSILTRKDGTYLAKGRDVLKDKKVGLYFASCNKTSKEFTQKLNNFYKIIKEKGEENFEIIFISCEIRKADKRKCIKFGHQDWLYLQLEYPAMM</sequence>
<evidence type="ECO:0000313" key="2">
    <source>
        <dbReference type="Proteomes" id="UP000887540"/>
    </source>
</evidence>
<dbReference type="InterPro" id="IPR029519">
    <property type="entry name" value="RdCVF2"/>
</dbReference>
<keyword evidence="2" id="KW-1185">Reference proteome</keyword>
<accession>A0A914EC16</accession>
<dbReference type="InterPro" id="IPR012336">
    <property type="entry name" value="Thioredoxin-like_fold"/>
</dbReference>
<dbReference type="WBParaSite" id="ACRNAN_scaffold6754.g12730.t1">
    <property type="protein sequence ID" value="ACRNAN_scaffold6754.g12730.t1"/>
    <property type="gene ID" value="ACRNAN_scaffold6754.g12730"/>
</dbReference>
<feature type="domain" description="Thioredoxin-like fold" evidence="1">
    <location>
        <begin position="28"/>
        <end position="78"/>
    </location>
</feature>
<dbReference type="GO" id="GO:0007600">
    <property type="term" value="P:sensory perception"/>
    <property type="evidence" value="ECO:0007669"/>
    <property type="project" value="InterPro"/>
</dbReference>
<proteinExistence type="predicted"/>
<dbReference type="Gene3D" id="3.40.30.10">
    <property type="entry name" value="Glutaredoxin"/>
    <property type="match status" value="1"/>
</dbReference>
<name>A0A914EC16_9BILA</name>
<dbReference type="GO" id="GO:0045494">
    <property type="term" value="P:photoreceptor cell maintenance"/>
    <property type="evidence" value="ECO:0007669"/>
    <property type="project" value="InterPro"/>
</dbReference>
<organism evidence="2 3">
    <name type="scientific">Acrobeloides nanus</name>
    <dbReference type="NCBI Taxonomy" id="290746"/>
    <lineage>
        <taxon>Eukaryota</taxon>
        <taxon>Metazoa</taxon>
        <taxon>Ecdysozoa</taxon>
        <taxon>Nematoda</taxon>
        <taxon>Chromadorea</taxon>
        <taxon>Rhabditida</taxon>
        <taxon>Tylenchina</taxon>
        <taxon>Cephalobomorpha</taxon>
        <taxon>Cephaloboidea</taxon>
        <taxon>Cephalobidae</taxon>
        <taxon>Acrobeloides</taxon>
    </lineage>
</organism>
<dbReference type="PANTHER" id="PTHR46762">
    <property type="entry name" value="NUCLEOREDOXIN-LIKE PROTEIN 2"/>
    <property type="match status" value="1"/>
</dbReference>
<dbReference type="PANTHER" id="PTHR46762:SF1">
    <property type="entry name" value="NUCLEOREDOXIN-LIKE PROTEIN 2"/>
    <property type="match status" value="1"/>
</dbReference>
<dbReference type="Proteomes" id="UP000887540">
    <property type="component" value="Unplaced"/>
</dbReference>
<dbReference type="Pfam" id="PF13905">
    <property type="entry name" value="Thioredoxin_8"/>
    <property type="match status" value="1"/>
</dbReference>
<evidence type="ECO:0000259" key="1">
    <source>
        <dbReference type="Pfam" id="PF13905"/>
    </source>
</evidence>
<reference evidence="3" key="1">
    <citation type="submission" date="2022-11" db="UniProtKB">
        <authorList>
            <consortium name="WormBaseParasite"/>
        </authorList>
    </citation>
    <scope>IDENTIFICATION</scope>
</reference>
<protein>
    <submittedName>
        <fullName evidence="3">Thioredoxin-like fold domain-containing protein</fullName>
    </submittedName>
</protein>